<sequence>MGIYVGAVGCGALASPHLAWAYIDPGTGATFIGNMGPLIVGIVGGGFAFLLKIFWHPIKRRFGSDKTKPQDPSSHE</sequence>
<feature type="transmembrane region" description="Helical" evidence="1">
    <location>
        <begin position="31"/>
        <end position="51"/>
    </location>
</feature>
<keyword evidence="1" id="KW-0472">Membrane</keyword>
<keyword evidence="1" id="KW-1133">Transmembrane helix</keyword>
<evidence type="ECO:0000313" key="2">
    <source>
        <dbReference type="EMBL" id="RUL82551.1"/>
    </source>
</evidence>
<reference evidence="2 3" key="1">
    <citation type="submission" date="2018-12" db="EMBL/GenBank/DDBJ databases">
        <authorList>
            <person name="Toschakov S.V."/>
        </authorList>
    </citation>
    <scope>NUCLEOTIDE SEQUENCE [LARGE SCALE GENOMIC DNA]</scope>
    <source>
        <strain evidence="2 3">GM2012</strain>
    </source>
</reference>
<comment type="caution">
    <text evidence="2">The sequence shown here is derived from an EMBL/GenBank/DDBJ whole genome shotgun (WGS) entry which is preliminary data.</text>
</comment>
<keyword evidence="1" id="KW-0812">Transmembrane</keyword>
<dbReference type="EMBL" id="RYZH01000070">
    <property type="protein sequence ID" value="RUL82551.1"/>
    <property type="molecule type" value="Genomic_DNA"/>
</dbReference>
<organism evidence="2 3">
    <name type="scientific">Tautonia sociabilis</name>
    <dbReference type="NCBI Taxonomy" id="2080755"/>
    <lineage>
        <taxon>Bacteria</taxon>
        <taxon>Pseudomonadati</taxon>
        <taxon>Planctomycetota</taxon>
        <taxon>Planctomycetia</taxon>
        <taxon>Isosphaerales</taxon>
        <taxon>Isosphaeraceae</taxon>
        <taxon>Tautonia</taxon>
    </lineage>
</organism>
<gene>
    <name evidence="2" type="ORF">TsocGM_23340</name>
</gene>
<accession>A0A432MD45</accession>
<proteinExistence type="predicted"/>
<name>A0A432MD45_9BACT</name>
<evidence type="ECO:0000313" key="3">
    <source>
        <dbReference type="Proteomes" id="UP000280296"/>
    </source>
</evidence>
<evidence type="ECO:0000256" key="1">
    <source>
        <dbReference type="SAM" id="Phobius"/>
    </source>
</evidence>
<dbReference type="AlphaFoldDB" id="A0A432MD45"/>
<keyword evidence="3" id="KW-1185">Reference proteome</keyword>
<dbReference type="Proteomes" id="UP000280296">
    <property type="component" value="Unassembled WGS sequence"/>
</dbReference>
<reference evidence="2 3" key="2">
    <citation type="submission" date="2019-01" db="EMBL/GenBank/DDBJ databases">
        <title>Tautonia sociabilis, a novel thermotolerant planctomycete of Isosphaeraceae family, isolated from a 4000 m deep subterranean habitat.</title>
        <authorList>
            <person name="Kovaleva O.L."/>
            <person name="Elcheninov A.G."/>
            <person name="Van Heerden E."/>
            <person name="Toshchakov S.V."/>
            <person name="Novikov A."/>
            <person name="Bonch-Osmolovskaya E.A."/>
            <person name="Kublanov I.V."/>
        </authorList>
    </citation>
    <scope>NUCLEOTIDE SEQUENCE [LARGE SCALE GENOMIC DNA]</scope>
    <source>
        <strain evidence="2 3">GM2012</strain>
    </source>
</reference>
<protein>
    <submittedName>
        <fullName evidence="2">Uncharacterized protein</fullName>
    </submittedName>
</protein>